<dbReference type="NCBIfam" id="TIGR01552">
    <property type="entry name" value="phd_fam"/>
    <property type="match status" value="1"/>
</dbReference>
<reference evidence="2 3" key="1">
    <citation type="journal article" date="2016" name="Environ. Microbiol.">
        <title>Genomic resolution of a cold subsurface aquifer community provides metabolic insights for novel microbes adapted to high CO concentrations.</title>
        <authorList>
            <person name="Probst A.J."/>
            <person name="Castelle C.J."/>
            <person name="Singh A."/>
            <person name="Brown C.T."/>
            <person name="Anantharaman K."/>
            <person name="Sharon I."/>
            <person name="Hug L.A."/>
            <person name="Burstein D."/>
            <person name="Emerson J.B."/>
            <person name="Thomas B.C."/>
            <person name="Banfield J.F."/>
        </authorList>
    </citation>
    <scope>NUCLEOTIDE SEQUENCE [LARGE SCALE GENOMIC DNA]</scope>
    <source>
        <strain evidence="2">CG2_30_33_16</strain>
    </source>
</reference>
<evidence type="ECO:0000256" key="1">
    <source>
        <dbReference type="ARBA" id="ARBA00009981"/>
    </source>
</evidence>
<dbReference type="EMBL" id="MNZM01000026">
    <property type="protein sequence ID" value="OIP85514.1"/>
    <property type="molecule type" value="Genomic_DNA"/>
</dbReference>
<name>A0A1J5HUM8_9BACT</name>
<comment type="caution">
    <text evidence="2">The sequence shown here is derived from an EMBL/GenBank/DDBJ whole genome shotgun (WGS) entry which is preliminary data.</text>
</comment>
<dbReference type="Proteomes" id="UP000183758">
    <property type="component" value="Unassembled WGS sequence"/>
</dbReference>
<evidence type="ECO:0000313" key="3">
    <source>
        <dbReference type="Proteomes" id="UP000183758"/>
    </source>
</evidence>
<sequence>MQTKVYSAFQARNNFGELLNLVYYQNIEVVIEKMNKPVARIIPIQKAKVNKQLIKFNPPTFKMGKINSSLHRSEIYDDYLDKKFLAK</sequence>
<accession>A0A1J5HUM8</accession>
<gene>
    <name evidence="2" type="ORF">AUK04_01125</name>
</gene>
<comment type="similarity">
    <text evidence="1">Belongs to the phD/YefM antitoxin family.</text>
</comment>
<protein>
    <submittedName>
        <fullName evidence="2">Uncharacterized protein</fullName>
    </submittedName>
</protein>
<organism evidence="2 3">
    <name type="scientific">Candidatus Roizmanbacteria bacterium CG2_30_33_16</name>
    <dbReference type="NCBI Taxonomy" id="1805340"/>
    <lineage>
        <taxon>Bacteria</taxon>
        <taxon>Candidatus Roizmaniibacteriota</taxon>
    </lineage>
</organism>
<dbReference type="AlphaFoldDB" id="A0A1J5HUM8"/>
<dbReference type="InterPro" id="IPR036165">
    <property type="entry name" value="YefM-like_sf"/>
</dbReference>
<dbReference type="SUPFAM" id="SSF143120">
    <property type="entry name" value="YefM-like"/>
    <property type="match status" value="1"/>
</dbReference>
<proteinExistence type="inferred from homology"/>
<evidence type="ECO:0000313" key="2">
    <source>
        <dbReference type="EMBL" id="OIP85514.1"/>
    </source>
</evidence>